<evidence type="ECO:0000256" key="1">
    <source>
        <dbReference type="ARBA" id="ARBA00022988"/>
    </source>
</evidence>
<reference evidence="4 5" key="1">
    <citation type="submission" date="2015-01" db="EMBL/GenBank/DDBJ databases">
        <title>Draft genome sequences of the supercritical CO2 tolerant bacteria Bacillus subterraneus MITOT1 and Bacillus cereus MIT0214.</title>
        <authorList>
            <person name="Peet K.C."/>
            <person name="Thompson J.R."/>
        </authorList>
    </citation>
    <scope>NUCLEOTIDE SEQUENCE [LARGE SCALE GENOMIC DNA]</scope>
    <source>
        <strain evidence="4 5">MITOT1</strain>
    </source>
</reference>
<dbReference type="PANTHER" id="PTHR33620:SF1">
    <property type="entry name" value="UREASE ACCESSORY PROTEIN F"/>
    <property type="match status" value="1"/>
</dbReference>
<comment type="function">
    <text evidence="3">Required for maturation of urease via the functional incorporation of the urease nickel metallocenter.</text>
</comment>
<dbReference type="Gene3D" id="1.10.4190.10">
    <property type="entry name" value="Urease accessory protein UreF"/>
    <property type="match status" value="1"/>
</dbReference>
<comment type="similarity">
    <text evidence="3">Belongs to the UreF family.</text>
</comment>
<dbReference type="EMBL" id="JXIQ01000027">
    <property type="protein sequence ID" value="KIY23057.1"/>
    <property type="molecule type" value="Genomic_DNA"/>
</dbReference>
<evidence type="ECO:0000313" key="5">
    <source>
        <dbReference type="Proteomes" id="UP000032512"/>
    </source>
</evidence>
<dbReference type="InterPro" id="IPR002639">
    <property type="entry name" value="UreF"/>
</dbReference>
<keyword evidence="2 3" id="KW-0143">Chaperone</keyword>
<dbReference type="PIRSF" id="PIRSF009467">
    <property type="entry name" value="Ureas_acces_UreF"/>
    <property type="match status" value="1"/>
</dbReference>
<gene>
    <name evidence="3" type="primary">ureF</name>
    <name evidence="4" type="ORF">UB32_05030</name>
</gene>
<proteinExistence type="inferred from homology"/>
<protein>
    <recommendedName>
        <fullName evidence="3">Urease accessory protein UreF</fullName>
    </recommendedName>
</protein>
<evidence type="ECO:0000256" key="2">
    <source>
        <dbReference type="ARBA" id="ARBA00023186"/>
    </source>
</evidence>
<evidence type="ECO:0000313" key="4">
    <source>
        <dbReference type="EMBL" id="KIY23057.1"/>
    </source>
</evidence>
<dbReference type="GO" id="GO:0016151">
    <property type="term" value="F:nickel cation binding"/>
    <property type="evidence" value="ECO:0007669"/>
    <property type="project" value="UniProtKB-UniRule"/>
</dbReference>
<keyword evidence="3" id="KW-0963">Cytoplasm</keyword>
<sequence length="229" mass="25708">MDNELLPLLQLCDSNFPSGAFSHSFGLETYIQEQVIVDKESLKTAISAFVDNQLVFSDGLACRLSCEILESSRGMNELLEIDRLLYVSSLAMETREGNRRIGERMAKLCMELYSSTTLGEYLHFIKNKQGYGHSALVFAFVAHHLQMDKEKVLSAYLFSSVSSLIQNAVRGVPLGQTDGQKLLVEMQAKIHEAKNRIMKLTKEDLGAVSPGLEIAQMRHERLSVRLFMS</sequence>
<comment type="caution">
    <text evidence="4">The sequence shown here is derived from an EMBL/GenBank/DDBJ whole genome shotgun (WGS) entry which is preliminary data.</text>
</comment>
<organism evidence="4 5">
    <name type="scientific">Mesobacillus subterraneus</name>
    <dbReference type="NCBI Taxonomy" id="285983"/>
    <lineage>
        <taxon>Bacteria</taxon>
        <taxon>Bacillati</taxon>
        <taxon>Bacillota</taxon>
        <taxon>Bacilli</taxon>
        <taxon>Bacillales</taxon>
        <taxon>Bacillaceae</taxon>
        <taxon>Mesobacillus</taxon>
    </lineage>
</organism>
<dbReference type="GO" id="GO:0005737">
    <property type="term" value="C:cytoplasm"/>
    <property type="evidence" value="ECO:0007669"/>
    <property type="project" value="UniProtKB-SubCell"/>
</dbReference>
<dbReference type="RefSeq" id="WP_044391758.1">
    <property type="nucleotide sequence ID" value="NZ_JXIQ01000027.1"/>
</dbReference>
<dbReference type="HAMAP" id="MF_01385">
    <property type="entry name" value="UreF"/>
    <property type="match status" value="1"/>
</dbReference>
<keyword evidence="5" id="KW-1185">Reference proteome</keyword>
<dbReference type="Pfam" id="PF01730">
    <property type="entry name" value="UreF"/>
    <property type="match status" value="1"/>
</dbReference>
<dbReference type="AlphaFoldDB" id="A0A0D6ZBY3"/>
<dbReference type="OrthoDB" id="9798772at2"/>
<evidence type="ECO:0000256" key="3">
    <source>
        <dbReference type="HAMAP-Rule" id="MF_01385"/>
    </source>
</evidence>
<dbReference type="PANTHER" id="PTHR33620">
    <property type="entry name" value="UREASE ACCESSORY PROTEIN F"/>
    <property type="match status" value="1"/>
</dbReference>
<comment type="subunit">
    <text evidence="3">UreD, UreF and UreG form a complex that acts as a GTP-hydrolysis-dependent molecular chaperone, activating the urease apoprotein by helping to assemble the nickel containing metallocenter of UreC. The UreE protein probably delivers the nickel.</text>
</comment>
<comment type="subcellular location">
    <subcellularLocation>
        <location evidence="3">Cytoplasm</location>
    </subcellularLocation>
</comment>
<name>A0A0D6ZBY3_9BACI</name>
<dbReference type="InterPro" id="IPR038277">
    <property type="entry name" value="UreF_sf"/>
</dbReference>
<dbReference type="PATRIC" id="fig|285983.3.peg.3516"/>
<dbReference type="Proteomes" id="UP000032512">
    <property type="component" value="Unassembled WGS sequence"/>
</dbReference>
<accession>A0A0D6ZBY3</accession>
<keyword evidence="1 3" id="KW-0996">Nickel insertion</keyword>